<feature type="transmembrane region" description="Helical" evidence="1">
    <location>
        <begin position="6"/>
        <end position="30"/>
    </location>
</feature>
<feature type="transmembrane region" description="Helical" evidence="1">
    <location>
        <begin position="99"/>
        <end position="117"/>
    </location>
</feature>
<feature type="domain" description="VanZ-like" evidence="2">
    <location>
        <begin position="50"/>
        <end position="179"/>
    </location>
</feature>
<dbReference type="Pfam" id="PF04892">
    <property type="entry name" value="VanZ"/>
    <property type="match status" value="1"/>
</dbReference>
<dbReference type="AlphaFoldDB" id="A0A5C8HMU3"/>
<comment type="caution">
    <text evidence="3">The sequence shown here is derived from an EMBL/GenBank/DDBJ whole genome shotgun (WGS) entry which is preliminary data.</text>
</comment>
<proteinExistence type="predicted"/>
<evidence type="ECO:0000313" key="4">
    <source>
        <dbReference type="Proteomes" id="UP000321196"/>
    </source>
</evidence>
<feature type="transmembrane region" description="Helical" evidence="1">
    <location>
        <begin position="124"/>
        <end position="151"/>
    </location>
</feature>
<keyword evidence="1" id="KW-1133">Transmembrane helix</keyword>
<feature type="transmembrane region" description="Helical" evidence="1">
    <location>
        <begin position="205"/>
        <end position="230"/>
    </location>
</feature>
<dbReference type="InterPro" id="IPR053150">
    <property type="entry name" value="Teicoplanin_resist-assoc"/>
</dbReference>
<dbReference type="RefSeq" id="WP_147826048.1">
    <property type="nucleotide sequence ID" value="NZ_BAAARG010000003.1"/>
</dbReference>
<dbReference type="Proteomes" id="UP000321196">
    <property type="component" value="Unassembled WGS sequence"/>
</dbReference>
<dbReference type="PANTHER" id="PTHR36834">
    <property type="entry name" value="MEMBRANE PROTEIN-RELATED"/>
    <property type="match status" value="1"/>
</dbReference>
<feature type="transmembrane region" description="Helical" evidence="1">
    <location>
        <begin position="242"/>
        <end position="261"/>
    </location>
</feature>
<keyword evidence="1" id="KW-0812">Transmembrane</keyword>
<keyword evidence="1" id="KW-0472">Membrane</keyword>
<organism evidence="3 4">
    <name type="scientific">Microbacterium mitrae</name>
    <dbReference type="NCBI Taxonomy" id="664640"/>
    <lineage>
        <taxon>Bacteria</taxon>
        <taxon>Bacillati</taxon>
        <taxon>Actinomycetota</taxon>
        <taxon>Actinomycetes</taxon>
        <taxon>Micrococcales</taxon>
        <taxon>Microbacteriaceae</taxon>
        <taxon>Microbacterium</taxon>
    </lineage>
</organism>
<feature type="transmembrane region" description="Helical" evidence="1">
    <location>
        <begin position="306"/>
        <end position="324"/>
    </location>
</feature>
<feature type="transmembrane region" description="Helical" evidence="1">
    <location>
        <begin position="42"/>
        <end position="61"/>
    </location>
</feature>
<sequence length="347" mass="37233">MNNQVYSAIMAILLGAVVCIVVFVPFVAVSYRRRGTLTFGRIVLWAAAAVYGLAIWTYTLLPLPESDGYACAPINLDPSTVVDDVRDALATGNPLTSVFLLQLVFNVLLFVPLGFFLRVLAGRGIVVAGLVGLGISLIIEFTQVTGAWGLYPCAYRIFDVVDMMTNTSGALIGSIIALMVPRHLRATDLSAEAAEPRPVTRWRRLLAMLCDALGFWLVAVGVTVTIALGYSVLTGITDIGEWPATVGAAAAVALWSIFTLATGQSVGDYSVMLRYVEPRVPVVVARILRPMGGIVGWYLIGLVPLIGGQLAPAFALATFILIFFTPDSRGLPGFISTQRLVDAREPR</sequence>
<dbReference type="InterPro" id="IPR006976">
    <property type="entry name" value="VanZ-like"/>
</dbReference>
<dbReference type="PANTHER" id="PTHR36834:SF1">
    <property type="entry name" value="INTEGRAL MEMBRANE PROTEIN"/>
    <property type="match status" value="1"/>
</dbReference>
<gene>
    <name evidence="3" type="ORF">FVP60_09455</name>
</gene>
<evidence type="ECO:0000313" key="3">
    <source>
        <dbReference type="EMBL" id="TXK03992.1"/>
    </source>
</evidence>
<evidence type="ECO:0000256" key="1">
    <source>
        <dbReference type="SAM" id="Phobius"/>
    </source>
</evidence>
<protein>
    <submittedName>
        <fullName evidence="3">VanZ family protein</fullName>
    </submittedName>
</protein>
<name>A0A5C8HMU3_9MICO</name>
<evidence type="ECO:0000259" key="2">
    <source>
        <dbReference type="Pfam" id="PF04892"/>
    </source>
</evidence>
<dbReference type="EMBL" id="VRSW01000003">
    <property type="protein sequence ID" value="TXK03992.1"/>
    <property type="molecule type" value="Genomic_DNA"/>
</dbReference>
<keyword evidence="4" id="KW-1185">Reference proteome</keyword>
<feature type="transmembrane region" description="Helical" evidence="1">
    <location>
        <begin position="163"/>
        <end position="184"/>
    </location>
</feature>
<reference evidence="3 4" key="1">
    <citation type="submission" date="2019-08" db="EMBL/GenBank/DDBJ databases">
        <authorList>
            <person name="Dong K."/>
        </authorList>
    </citation>
    <scope>NUCLEOTIDE SEQUENCE [LARGE SCALE GENOMIC DNA]</scope>
    <source>
        <strain evidence="3 4">M4-8</strain>
    </source>
</reference>
<dbReference type="OrthoDB" id="4822551at2"/>
<accession>A0A5C8HMU3</accession>